<evidence type="ECO:0000313" key="1">
    <source>
        <dbReference type="EMBL" id="KTB29482.1"/>
    </source>
</evidence>
<dbReference type="EMBL" id="LATX01002432">
    <property type="protein sequence ID" value="KTB29482.1"/>
    <property type="molecule type" value="Genomic_DNA"/>
</dbReference>
<dbReference type="AlphaFoldDB" id="A0A0W0EZJ2"/>
<evidence type="ECO:0000313" key="2">
    <source>
        <dbReference type="Proteomes" id="UP000054988"/>
    </source>
</evidence>
<name>A0A0W0EZJ2_MONRR</name>
<organism evidence="1 2">
    <name type="scientific">Moniliophthora roreri</name>
    <name type="common">Frosty pod rot fungus</name>
    <name type="synonym">Monilia roreri</name>
    <dbReference type="NCBI Taxonomy" id="221103"/>
    <lineage>
        <taxon>Eukaryota</taxon>
        <taxon>Fungi</taxon>
        <taxon>Dikarya</taxon>
        <taxon>Basidiomycota</taxon>
        <taxon>Agaricomycotina</taxon>
        <taxon>Agaricomycetes</taxon>
        <taxon>Agaricomycetidae</taxon>
        <taxon>Agaricales</taxon>
        <taxon>Marasmiineae</taxon>
        <taxon>Marasmiaceae</taxon>
        <taxon>Moniliophthora</taxon>
    </lineage>
</organism>
<proteinExistence type="predicted"/>
<accession>A0A0W0EZJ2</accession>
<sequence>MYQYKYVYTNLNAGSPATASVSQLRVHIYTGPYARLSSMYESLPASQLCNFPTFQLNFKDFLEASQTCTKIYNIFQTAPPNTILRLAVVSSLPIFHPRPLPLIIATARRISDWVFGISNGSNTQDLREALKGGLDGLYTEYASITFDGIRRLHRAKYAIIKSLSDIIHASLIRTTKREGGRINPSHFSPFNPSLSVVEHISLVTRIRRKSFRHKNRYE</sequence>
<reference evidence="1 2" key="1">
    <citation type="submission" date="2015-12" db="EMBL/GenBank/DDBJ databases">
        <title>Draft genome sequence of Moniliophthora roreri, the causal agent of frosty pod rot of cacao.</title>
        <authorList>
            <person name="Aime M.C."/>
            <person name="Diaz-Valderrama J.R."/>
            <person name="Kijpornyongpan T."/>
            <person name="Phillips-Mora W."/>
        </authorList>
    </citation>
    <scope>NUCLEOTIDE SEQUENCE [LARGE SCALE GENOMIC DNA]</scope>
    <source>
        <strain evidence="1 2">MCA 2952</strain>
    </source>
</reference>
<protein>
    <submittedName>
        <fullName evidence="1">Uncharacterized protein</fullName>
    </submittedName>
</protein>
<dbReference type="Proteomes" id="UP000054988">
    <property type="component" value="Unassembled WGS sequence"/>
</dbReference>
<gene>
    <name evidence="1" type="ORF">WG66_17940</name>
</gene>
<comment type="caution">
    <text evidence="1">The sequence shown here is derived from an EMBL/GenBank/DDBJ whole genome shotgun (WGS) entry which is preliminary data.</text>
</comment>